<dbReference type="RefSeq" id="WP_000786943.1">
    <property type="nucleotide sequence ID" value="NZ_BDPN01000001.1"/>
</dbReference>
<comment type="similarity">
    <text evidence="1">Belongs to the glycosyltransferase 2 family.</text>
</comment>
<dbReference type="PANTHER" id="PTHR43179">
    <property type="entry name" value="RHAMNOSYLTRANSFERASE WBBL"/>
    <property type="match status" value="1"/>
</dbReference>
<dbReference type="SUPFAM" id="SSF53448">
    <property type="entry name" value="Nucleotide-diphospho-sugar transferases"/>
    <property type="match status" value="1"/>
</dbReference>
<keyword evidence="3" id="KW-0808">Transferase</keyword>
<evidence type="ECO:0000256" key="2">
    <source>
        <dbReference type="ARBA" id="ARBA00022676"/>
    </source>
</evidence>
<dbReference type="AlphaFoldDB" id="A0A1J1DJQ5"/>
<feature type="domain" description="Glycosyltransferase 2-like" evidence="4">
    <location>
        <begin position="77"/>
        <end position="206"/>
    </location>
</feature>
<protein>
    <submittedName>
        <fullName evidence="5">Putative glycosyltranslocase</fullName>
    </submittedName>
</protein>
<reference evidence="5" key="1">
    <citation type="journal article" date="2017" name="Microb. Genom.">
        <title>An untypeable enterotoxigenic Escherichia coli represents one of the dominant types causing human disease.</title>
        <authorList>
            <person name="Iguchi A."/>
            <person name="von Mentzer A."/>
            <person name="Kikuchi T."/>
            <person name="Thomson N.R."/>
        </authorList>
    </citation>
    <scope>NUCLEOTIDE SEQUENCE</scope>
    <source>
        <strain evidence="5">E1642</strain>
    </source>
</reference>
<keyword evidence="2" id="KW-0328">Glycosyltransferase</keyword>
<evidence type="ECO:0000259" key="4">
    <source>
        <dbReference type="Pfam" id="PF00535"/>
    </source>
</evidence>
<dbReference type="PANTHER" id="PTHR43179:SF12">
    <property type="entry name" value="GALACTOFURANOSYLTRANSFERASE GLFT2"/>
    <property type="match status" value="1"/>
</dbReference>
<sequence>MKNECLTVILNWNGSEDTIACINSILLHPEIRTDIVIIDNDSCQVQYDKLHIELQVYECSDFIELSGFENGVEVVAVNSYIKNSSRIYLVKAKTNYGFSKACNAGAFFAAQLNYEYILFLNNDTEVEHNFLSLLIDDIKKENITAVIPQIRYFYDKNKIWNCGGTISTYGSRNYYYSNQDYREINKFERYIPVSFATGCCILFRTREFLELGMFTEKFFFGEEDIELSLRLLKMNKVILCDTESIIYHKVGASITGDKQKLLRKSYIHYLNRLVNMKTYLGWKWFLWLVPSVTKIIVNLIKINKVNFCELCKFTYAIVIDAYKSKGVDKEKFERTLKDGY</sequence>
<dbReference type="Pfam" id="PF00535">
    <property type="entry name" value="Glycos_transf_2"/>
    <property type="match status" value="1"/>
</dbReference>
<dbReference type="InterPro" id="IPR029044">
    <property type="entry name" value="Nucleotide-diphossugar_trans"/>
</dbReference>
<dbReference type="EMBL" id="LC177553">
    <property type="protein sequence ID" value="BAV90530.1"/>
    <property type="molecule type" value="Genomic_DNA"/>
</dbReference>
<evidence type="ECO:0000256" key="1">
    <source>
        <dbReference type="ARBA" id="ARBA00006739"/>
    </source>
</evidence>
<name>A0A1J1DJQ5_ECOLX</name>
<organism evidence="5">
    <name type="scientific">Escherichia coli</name>
    <dbReference type="NCBI Taxonomy" id="562"/>
    <lineage>
        <taxon>Bacteria</taxon>
        <taxon>Pseudomonadati</taxon>
        <taxon>Pseudomonadota</taxon>
        <taxon>Gammaproteobacteria</taxon>
        <taxon>Enterobacterales</taxon>
        <taxon>Enterobacteriaceae</taxon>
        <taxon>Escherichia</taxon>
    </lineage>
</organism>
<evidence type="ECO:0000256" key="3">
    <source>
        <dbReference type="ARBA" id="ARBA00022679"/>
    </source>
</evidence>
<evidence type="ECO:0000313" key="5">
    <source>
        <dbReference type="EMBL" id="BAV90530.1"/>
    </source>
</evidence>
<dbReference type="GO" id="GO:0016757">
    <property type="term" value="F:glycosyltransferase activity"/>
    <property type="evidence" value="ECO:0007669"/>
    <property type="project" value="UniProtKB-KW"/>
</dbReference>
<dbReference type="InterPro" id="IPR001173">
    <property type="entry name" value="Glyco_trans_2-like"/>
</dbReference>
<accession>A0A1J1DJQ5</accession>
<proteinExistence type="inferred from homology"/>
<dbReference type="Gene3D" id="3.90.550.10">
    <property type="entry name" value="Spore Coat Polysaccharide Biosynthesis Protein SpsA, Chain A"/>
    <property type="match status" value="1"/>
</dbReference>